<proteinExistence type="predicted"/>
<evidence type="ECO:0000313" key="4">
    <source>
        <dbReference type="Proteomes" id="UP000887564"/>
    </source>
</evidence>
<evidence type="ECO:0000256" key="2">
    <source>
        <dbReference type="ARBA" id="ARBA00022737"/>
    </source>
</evidence>
<dbReference type="PANTHER" id="PTHR19849">
    <property type="entry name" value="PHOSPHOLIPASE A-2-ACTIVATING PROTEIN"/>
    <property type="match status" value="1"/>
</dbReference>
<dbReference type="InterPro" id="IPR015943">
    <property type="entry name" value="WD40/YVTN_repeat-like_dom_sf"/>
</dbReference>
<dbReference type="InterPro" id="IPR036322">
    <property type="entry name" value="WD40_repeat_dom_sf"/>
</dbReference>
<name>A0A914SJ32_PAREQ</name>
<dbReference type="GO" id="GO:0010992">
    <property type="term" value="P:ubiquitin recycling"/>
    <property type="evidence" value="ECO:0007669"/>
    <property type="project" value="TreeGrafter"/>
</dbReference>
<sequence length="82" mass="9430">MSGYLFYSLVSGSRDTTIRVWDIENGECIRILYGHVAAVRCVQFDGVRIVSGAYDYSVKVSGYYVKCPIIIVHYLWQEMVRI</sequence>
<keyword evidence="4" id="KW-1185">Reference proteome</keyword>
<dbReference type="PROSITE" id="PS00678">
    <property type="entry name" value="WD_REPEATS_1"/>
    <property type="match status" value="1"/>
</dbReference>
<dbReference type="InterPro" id="IPR001680">
    <property type="entry name" value="WD40_rpt"/>
</dbReference>
<reference evidence="5" key="1">
    <citation type="submission" date="2022-11" db="UniProtKB">
        <authorList>
            <consortium name="WormBaseParasite"/>
        </authorList>
    </citation>
    <scope>IDENTIFICATION</scope>
</reference>
<dbReference type="AlphaFoldDB" id="A0A914SJ32"/>
<keyword evidence="2" id="KW-0677">Repeat</keyword>
<dbReference type="Gene3D" id="2.130.10.10">
    <property type="entry name" value="YVTN repeat-like/Quinoprotein amine dehydrogenase"/>
    <property type="match status" value="1"/>
</dbReference>
<dbReference type="WBParaSite" id="PEQ_0001394601-mRNA-1">
    <property type="protein sequence ID" value="PEQ_0001394601-mRNA-1"/>
    <property type="gene ID" value="PEQ_0001394601"/>
</dbReference>
<dbReference type="InterPro" id="IPR019775">
    <property type="entry name" value="WD40_repeat_CS"/>
</dbReference>
<dbReference type="GO" id="GO:0043130">
    <property type="term" value="F:ubiquitin binding"/>
    <property type="evidence" value="ECO:0007669"/>
    <property type="project" value="TreeGrafter"/>
</dbReference>
<keyword evidence="1 3" id="KW-0853">WD repeat</keyword>
<evidence type="ECO:0000256" key="1">
    <source>
        <dbReference type="ARBA" id="ARBA00022574"/>
    </source>
</evidence>
<evidence type="ECO:0000256" key="3">
    <source>
        <dbReference type="PROSITE-ProRule" id="PRU00221"/>
    </source>
</evidence>
<organism evidence="4 5">
    <name type="scientific">Parascaris equorum</name>
    <name type="common">Equine roundworm</name>
    <dbReference type="NCBI Taxonomy" id="6256"/>
    <lineage>
        <taxon>Eukaryota</taxon>
        <taxon>Metazoa</taxon>
        <taxon>Ecdysozoa</taxon>
        <taxon>Nematoda</taxon>
        <taxon>Chromadorea</taxon>
        <taxon>Rhabditida</taxon>
        <taxon>Spirurina</taxon>
        <taxon>Ascaridomorpha</taxon>
        <taxon>Ascaridoidea</taxon>
        <taxon>Ascarididae</taxon>
        <taxon>Parascaris</taxon>
    </lineage>
</organism>
<dbReference type="Proteomes" id="UP000887564">
    <property type="component" value="Unplaced"/>
</dbReference>
<accession>A0A914SJ32</accession>
<feature type="repeat" description="WD" evidence="3">
    <location>
        <begin position="9"/>
        <end position="31"/>
    </location>
</feature>
<dbReference type="GO" id="GO:0043161">
    <property type="term" value="P:proteasome-mediated ubiquitin-dependent protein catabolic process"/>
    <property type="evidence" value="ECO:0007669"/>
    <property type="project" value="TreeGrafter"/>
</dbReference>
<evidence type="ECO:0000313" key="5">
    <source>
        <dbReference type="WBParaSite" id="PEQ_0001394601-mRNA-1"/>
    </source>
</evidence>
<dbReference type="PANTHER" id="PTHR19849:SF1">
    <property type="entry name" value="F-BOX_WD REPEAT-CONTAINING PROTEIN 7"/>
    <property type="match status" value="1"/>
</dbReference>
<dbReference type="SUPFAM" id="SSF50978">
    <property type="entry name" value="WD40 repeat-like"/>
    <property type="match status" value="1"/>
</dbReference>
<dbReference type="GO" id="GO:0005737">
    <property type="term" value="C:cytoplasm"/>
    <property type="evidence" value="ECO:0007669"/>
    <property type="project" value="TreeGrafter"/>
</dbReference>
<protein>
    <submittedName>
        <fullName evidence="5">WD_REPEATS_REGION domain-containing protein</fullName>
    </submittedName>
</protein>
<dbReference type="GO" id="GO:0005634">
    <property type="term" value="C:nucleus"/>
    <property type="evidence" value="ECO:0007669"/>
    <property type="project" value="TreeGrafter"/>
</dbReference>
<dbReference type="PROSITE" id="PS50082">
    <property type="entry name" value="WD_REPEATS_2"/>
    <property type="match status" value="1"/>
</dbReference>
<dbReference type="Pfam" id="PF00400">
    <property type="entry name" value="WD40"/>
    <property type="match status" value="2"/>
</dbReference>